<dbReference type="InterPro" id="IPR044843">
    <property type="entry name" value="Trans_IPPS_bact-type"/>
</dbReference>
<dbReference type="AlphaFoldDB" id="A0A928HFV4"/>
<evidence type="ECO:0000313" key="3">
    <source>
        <dbReference type="Proteomes" id="UP000725649"/>
    </source>
</evidence>
<evidence type="ECO:0000256" key="1">
    <source>
        <dbReference type="ARBA" id="ARBA00022679"/>
    </source>
</evidence>
<dbReference type="InterPro" id="IPR002060">
    <property type="entry name" value="Squ/phyt_synthse"/>
</dbReference>
<name>A0A928HFV4_9BACT</name>
<dbReference type="SFLD" id="SFLDG01212">
    <property type="entry name" value="Phytoene_synthase_like"/>
    <property type="match status" value="1"/>
</dbReference>
<dbReference type="GO" id="GO:0004311">
    <property type="term" value="F:geranylgeranyl diphosphate synthase activity"/>
    <property type="evidence" value="ECO:0007669"/>
    <property type="project" value="InterPro"/>
</dbReference>
<accession>A0A928HFV4</accession>
<organism evidence="2 3">
    <name type="scientific">Candidatus Avelusimicrobium gallicola</name>
    <dbReference type="NCBI Taxonomy" id="2562704"/>
    <lineage>
        <taxon>Bacteria</taxon>
        <taxon>Pseudomonadati</taxon>
        <taxon>Elusimicrobiota</taxon>
        <taxon>Elusimicrobia</taxon>
        <taxon>Elusimicrobiales</taxon>
        <taxon>Elusimicrobiaceae</taxon>
        <taxon>Candidatus Avelusimicrobium</taxon>
    </lineage>
</organism>
<evidence type="ECO:0008006" key="4">
    <source>
        <dbReference type="Google" id="ProtNLM"/>
    </source>
</evidence>
<dbReference type="Proteomes" id="UP000725649">
    <property type="component" value="Unassembled WGS sequence"/>
</dbReference>
<reference evidence="2" key="1">
    <citation type="submission" date="2019-04" db="EMBL/GenBank/DDBJ databases">
        <title>Evolution of Biomass-Degrading Anaerobic Consortia Revealed by Metagenomics.</title>
        <authorList>
            <person name="Peng X."/>
        </authorList>
    </citation>
    <scope>NUCLEOTIDE SEQUENCE</scope>
    <source>
        <strain evidence="2">SIG66</strain>
    </source>
</reference>
<dbReference type="SFLD" id="SFLDG01018">
    <property type="entry name" value="Squalene/Phytoene_Synthase_Lik"/>
    <property type="match status" value="1"/>
</dbReference>
<protein>
    <recommendedName>
        <fullName evidence="4">Squalene synthase HpnD</fullName>
    </recommendedName>
</protein>
<dbReference type="EMBL" id="SUVG01000003">
    <property type="protein sequence ID" value="MBE6421046.1"/>
    <property type="molecule type" value="Genomic_DNA"/>
</dbReference>
<dbReference type="SFLD" id="SFLDS00005">
    <property type="entry name" value="Isoprenoid_Synthase_Type_I"/>
    <property type="match status" value="1"/>
</dbReference>
<dbReference type="PROSITE" id="PS01045">
    <property type="entry name" value="SQUALEN_PHYTOEN_SYN_2"/>
    <property type="match status" value="1"/>
</dbReference>
<comment type="caution">
    <text evidence="2">The sequence shown here is derived from an EMBL/GenBank/DDBJ whole genome shotgun (WGS) entry which is preliminary data.</text>
</comment>
<sequence>MTASNQSYKKSSFGPAFFFLGKRQREALANYYEFCRLMDDLADEPNQDNPQQQLDTWAGEIARVYAGSPQTPLGTRLMQDIKDFGITKDRFLLLIEGMQADLSGKTYKSFEELEWYLYRVAVIVGLATLDILGVKGPQADALSKDLGGAVQLTNIIRDVSSDAELGRVYLPMDLLEKHNLTRQDVLEGKHSDRVSFALQETDALAQKLYARAEQKMQGLPRLKMLPCRVMGYVYFANLAKIRKTGFLFTTPVKLSKFEKLKEVFHAFVKTFFS</sequence>
<dbReference type="GO" id="GO:0016117">
    <property type="term" value="P:carotenoid biosynthetic process"/>
    <property type="evidence" value="ECO:0007669"/>
    <property type="project" value="UniProtKB-ARBA"/>
</dbReference>
<gene>
    <name evidence="2" type="ORF">E7027_02755</name>
</gene>
<proteinExistence type="predicted"/>
<evidence type="ECO:0000313" key="2">
    <source>
        <dbReference type="EMBL" id="MBE6421046.1"/>
    </source>
</evidence>
<dbReference type="GO" id="GO:0051996">
    <property type="term" value="F:squalene synthase [NAD(P)H] activity"/>
    <property type="evidence" value="ECO:0007669"/>
    <property type="project" value="InterPro"/>
</dbReference>
<dbReference type="PANTHER" id="PTHR31480">
    <property type="entry name" value="BIFUNCTIONAL LYCOPENE CYCLASE/PHYTOENE SYNTHASE"/>
    <property type="match status" value="1"/>
</dbReference>
<dbReference type="Pfam" id="PF00494">
    <property type="entry name" value="SQS_PSY"/>
    <property type="match status" value="1"/>
</dbReference>
<dbReference type="InterPro" id="IPR008949">
    <property type="entry name" value="Isoprenoid_synthase_dom_sf"/>
</dbReference>
<dbReference type="InterPro" id="IPR033904">
    <property type="entry name" value="Trans_IPPS_HH"/>
</dbReference>
<dbReference type="Gene3D" id="1.10.600.10">
    <property type="entry name" value="Farnesyl Diphosphate Synthase"/>
    <property type="match status" value="1"/>
</dbReference>
<dbReference type="InterPro" id="IPR019845">
    <property type="entry name" value="Squalene/phytoene_synthase_CS"/>
</dbReference>
<keyword evidence="1" id="KW-0808">Transferase</keyword>
<dbReference type="SUPFAM" id="SSF48576">
    <property type="entry name" value="Terpenoid synthases"/>
    <property type="match status" value="1"/>
</dbReference>
<dbReference type="CDD" id="cd00683">
    <property type="entry name" value="Trans_IPPS_HH"/>
    <property type="match status" value="1"/>
</dbReference>